<protein>
    <submittedName>
        <fullName evidence="1">Uncharacterized protein</fullName>
    </submittedName>
</protein>
<evidence type="ECO:0000313" key="1">
    <source>
        <dbReference type="EMBL" id="NHF63644.1"/>
    </source>
</evidence>
<dbReference type="EMBL" id="VIKT02000018">
    <property type="protein sequence ID" value="NHF63644.1"/>
    <property type="molecule type" value="Genomic_DNA"/>
</dbReference>
<keyword evidence="2" id="KW-1185">Reference proteome</keyword>
<evidence type="ECO:0000313" key="2">
    <source>
        <dbReference type="Proteomes" id="UP000818266"/>
    </source>
</evidence>
<reference evidence="1 2" key="1">
    <citation type="submission" date="2020-03" db="EMBL/GenBank/DDBJ databases">
        <title>Chryseoglobus sp. isolated from a deep-sea seamount.</title>
        <authorList>
            <person name="Zhang D.-C."/>
        </authorList>
    </citation>
    <scope>NUCLEOTIDE SEQUENCE [LARGE SCALE GENOMIC DNA]</scope>
    <source>
        <strain evidence="1 2">KN1116</strain>
    </source>
</reference>
<dbReference type="RefSeq" id="WP_152582639.1">
    <property type="nucleotide sequence ID" value="NZ_JAVJPO010000015.1"/>
</dbReference>
<dbReference type="OrthoDB" id="10019170at2"/>
<gene>
    <name evidence="1" type="ORF">FK219_010415</name>
</gene>
<dbReference type="AlphaFoldDB" id="A0A9E5JN15"/>
<proteinExistence type="predicted"/>
<accession>A0A9E5JN15</accession>
<comment type="caution">
    <text evidence="1">The sequence shown here is derived from an EMBL/GenBank/DDBJ whole genome shotgun (WGS) entry which is preliminary data.</text>
</comment>
<name>A0A9E5JN15_9MICO</name>
<organism evidence="1 2">
    <name type="scientific">Microcella pacifica</name>
    <dbReference type="NCBI Taxonomy" id="2591847"/>
    <lineage>
        <taxon>Bacteria</taxon>
        <taxon>Bacillati</taxon>
        <taxon>Actinomycetota</taxon>
        <taxon>Actinomycetes</taxon>
        <taxon>Micrococcales</taxon>
        <taxon>Microbacteriaceae</taxon>
        <taxon>Microcella</taxon>
    </lineage>
</organism>
<dbReference type="Proteomes" id="UP000818266">
    <property type="component" value="Unassembled WGS sequence"/>
</dbReference>
<sequence length="153" mass="15985">MAQRLTRRAGPEHPVLFASEADIPPAPVLPDPGAAVELDSYRALLEEAEAIALAAVAEAAPGREVVVAGRREVPAADEDAAAVLDDGTARMRLLLGSAASAALRESLRARVLLVSATTARADGATVLRVSAAHDLRRLGAEREALVRATGRRR</sequence>